<evidence type="ECO:0000259" key="5">
    <source>
        <dbReference type="PROSITE" id="PS50110"/>
    </source>
</evidence>
<evidence type="ECO:0000313" key="7">
    <source>
        <dbReference type="Proteomes" id="UP001172083"/>
    </source>
</evidence>
<dbReference type="Pfam" id="PF25601">
    <property type="entry name" value="AAA_lid_14"/>
    <property type="match status" value="1"/>
</dbReference>
<dbReference type="SMART" id="SM00382">
    <property type="entry name" value="AAA"/>
    <property type="match status" value="1"/>
</dbReference>
<dbReference type="Gene3D" id="1.10.8.60">
    <property type="match status" value="1"/>
</dbReference>
<dbReference type="PANTHER" id="PTHR32071:SF121">
    <property type="entry name" value="SIGMA L-DEPENDENT TRANSCRIPTIONAL REGULATOR YQIR-RELATED"/>
    <property type="match status" value="1"/>
</dbReference>
<dbReference type="SUPFAM" id="SSF52540">
    <property type="entry name" value="P-loop containing nucleoside triphosphate hydrolases"/>
    <property type="match status" value="1"/>
</dbReference>
<reference evidence="6" key="1">
    <citation type="submission" date="2023-06" db="EMBL/GenBank/DDBJ databases">
        <title>Genomic of Agaribacillus aureum.</title>
        <authorList>
            <person name="Wang G."/>
        </authorList>
    </citation>
    <scope>NUCLEOTIDE SEQUENCE</scope>
    <source>
        <strain evidence="6">BMA12</strain>
    </source>
</reference>
<dbReference type="CDD" id="cd00009">
    <property type="entry name" value="AAA"/>
    <property type="match status" value="1"/>
</dbReference>
<proteinExistence type="predicted"/>
<dbReference type="Pfam" id="PF00158">
    <property type="entry name" value="Sigma54_activat"/>
    <property type="match status" value="1"/>
</dbReference>
<dbReference type="PANTHER" id="PTHR32071">
    <property type="entry name" value="TRANSCRIPTIONAL REGULATORY PROTEIN"/>
    <property type="match status" value="1"/>
</dbReference>
<dbReference type="SMART" id="SM00448">
    <property type="entry name" value="REC"/>
    <property type="match status" value="1"/>
</dbReference>
<dbReference type="EMBL" id="JAUJEB010000001">
    <property type="protein sequence ID" value="MDN5211693.1"/>
    <property type="molecule type" value="Genomic_DNA"/>
</dbReference>
<dbReference type="Gene3D" id="3.40.50.2300">
    <property type="match status" value="1"/>
</dbReference>
<dbReference type="PROSITE" id="PS00676">
    <property type="entry name" value="SIGMA54_INTERACT_2"/>
    <property type="match status" value="1"/>
</dbReference>
<keyword evidence="2" id="KW-0067">ATP-binding</keyword>
<evidence type="ECO:0000313" key="6">
    <source>
        <dbReference type="EMBL" id="MDN5211693.1"/>
    </source>
</evidence>
<feature type="domain" description="Sigma-54 factor interaction" evidence="4">
    <location>
        <begin position="154"/>
        <end position="383"/>
    </location>
</feature>
<dbReference type="InterPro" id="IPR001789">
    <property type="entry name" value="Sig_transdc_resp-reg_receiver"/>
</dbReference>
<keyword evidence="1" id="KW-0547">Nucleotide-binding</keyword>
<feature type="domain" description="Response regulatory" evidence="5">
    <location>
        <begin position="14"/>
        <end position="128"/>
    </location>
</feature>
<dbReference type="InterPro" id="IPR002078">
    <property type="entry name" value="Sigma_54_int"/>
</dbReference>
<name>A0ABT8L1Y1_9BACT</name>
<dbReference type="CDD" id="cd00156">
    <property type="entry name" value="REC"/>
    <property type="match status" value="1"/>
</dbReference>
<dbReference type="SUPFAM" id="SSF52172">
    <property type="entry name" value="CheY-like"/>
    <property type="match status" value="1"/>
</dbReference>
<keyword evidence="3" id="KW-0597">Phosphoprotein</keyword>
<dbReference type="PROSITE" id="PS50045">
    <property type="entry name" value="SIGMA54_INTERACT_4"/>
    <property type="match status" value="1"/>
</dbReference>
<evidence type="ECO:0000256" key="1">
    <source>
        <dbReference type="ARBA" id="ARBA00022741"/>
    </source>
</evidence>
<dbReference type="Gene3D" id="3.40.50.300">
    <property type="entry name" value="P-loop containing nucleotide triphosphate hydrolases"/>
    <property type="match status" value="1"/>
</dbReference>
<dbReference type="InterPro" id="IPR003593">
    <property type="entry name" value="AAA+_ATPase"/>
</dbReference>
<organism evidence="6 7">
    <name type="scientific">Agaribacillus aureus</name>
    <dbReference type="NCBI Taxonomy" id="3051825"/>
    <lineage>
        <taxon>Bacteria</taxon>
        <taxon>Pseudomonadati</taxon>
        <taxon>Bacteroidota</taxon>
        <taxon>Cytophagia</taxon>
        <taxon>Cytophagales</taxon>
        <taxon>Splendidivirgaceae</taxon>
        <taxon>Agaribacillus</taxon>
    </lineage>
</organism>
<dbReference type="InterPro" id="IPR027417">
    <property type="entry name" value="P-loop_NTPase"/>
</dbReference>
<evidence type="ECO:0000256" key="3">
    <source>
        <dbReference type="PROSITE-ProRule" id="PRU00169"/>
    </source>
</evidence>
<gene>
    <name evidence="6" type="ORF">QQ020_06515</name>
</gene>
<dbReference type="InterPro" id="IPR025943">
    <property type="entry name" value="Sigma_54_int_dom_ATP-bd_2"/>
</dbReference>
<dbReference type="PROSITE" id="PS50110">
    <property type="entry name" value="RESPONSE_REGULATORY"/>
    <property type="match status" value="1"/>
</dbReference>
<feature type="modified residue" description="4-aspartylphosphate" evidence="3">
    <location>
        <position position="63"/>
    </location>
</feature>
<sequence length="402" mass="45537">MEQLVTATQRSLIKIFIVEDDVMFGDLVKMKLDENPQVDAVLFKSGEEMFREIHQQPDIVILDYFLPYKNGVQIIEELQNLGLDIAVILLSGQKNVEVVVEAYKLGAKNYIIKNENALVELDNCVRNLGDNINLKKEIDVLKDQIIDRNSYSGIIGESQAIQRVFALMQKIKNSDVLALITGESGTGKEVVAKTLHYNSPRRRKSFVAINVAAIPDDLIESELFGYEKGAFTGASGRRLGKFEQANGGTIFLDEIGEIDLNVQKKLLRVLQEKKISRLGSNKEIDLNVRVIAATNKSLGQLVKENKFREDLYYRLQGFLIHLPPLRERGNDVIILAKYFLSEFCALNKMEKKSFSSNTLMDLMKYRWPGNIRELKSVIERACLISEGEKITLDDLIYSEAIN</sequence>
<dbReference type="RefSeq" id="WP_346757023.1">
    <property type="nucleotide sequence ID" value="NZ_JAUJEB010000001.1"/>
</dbReference>
<protein>
    <submittedName>
        <fullName evidence="6">Sigma-54 dependent transcriptional regulator</fullName>
    </submittedName>
</protein>
<dbReference type="InterPro" id="IPR058031">
    <property type="entry name" value="AAA_lid_NorR"/>
</dbReference>
<dbReference type="Pfam" id="PF00072">
    <property type="entry name" value="Response_reg"/>
    <property type="match status" value="1"/>
</dbReference>
<accession>A0ABT8L1Y1</accession>
<keyword evidence="7" id="KW-1185">Reference proteome</keyword>
<evidence type="ECO:0000259" key="4">
    <source>
        <dbReference type="PROSITE" id="PS50045"/>
    </source>
</evidence>
<dbReference type="Proteomes" id="UP001172083">
    <property type="component" value="Unassembled WGS sequence"/>
</dbReference>
<dbReference type="InterPro" id="IPR011006">
    <property type="entry name" value="CheY-like_superfamily"/>
</dbReference>
<comment type="caution">
    <text evidence="6">The sequence shown here is derived from an EMBL/GenBank/DDBJ whole genome shotgun (WGS) entry which is preliminary data.</text>
</comment>
<evidence type="ECO:0000256" key="2">
    <source>
        <dbReference type="ARBA" id="ARBA00022840"/>
    </source>
</evidence>